<dbReference type="Proteomes" id="UP001597180">
    <property type="component" value="Unassembled WGS sequence"/>
</dbReference>
<evidence type="ECO:0000313" key="1">
    <source>
        <dbReference type="EMBL" id="MFD1218722.1"/>
    </source>
</evidence>
<name>A0ABW3UDL7_9BACL</name>
<sequence length="378" mass="44611">MNLADMLSYADIHELSRIANTYNCDCNGHSKNELIQSILSTVNRREIFERQVIDLSIEDVRFLNSLIFDQRGSFSLEELIARVQQSRFSKDEDEMWNPRDMISRFKQRGWLFNGYSQNTRYLFQVPADLKRRFSEALTKQFRQQLVQSNEPIVYRDEQKLLIDDIYHFLHYVQQNEAILTSDTTLYKRQLMQILDRFSVKEEPVGKTAWRFGYGRFFKDYPNRFSLIYDYCYYAELITEHNQVLALTEKGASRVAHGQKEDILQVYKFWMRLYKNAIPNLQSLVYWIEKLAAGWVTLASVKTVLLPLVRPFYYDTPDSILEQRILQMMMHLGLLRIGETEEDGTVIQMSKLGSSVVQGIYVNEEDKVALPFDSRERLS</sequence>
<comment type="caution">
    <text evidence="1">The sequence shown here is derived from an EMBL/GenBank/DDBJ whole genome shotgun (WGS) entry which is preliminary data.</text>
</comment>
<proteinExistence type="predicted"/>
<dbReference type="RefSeq" id="WP_345587593.1">
    <property type="nucleotide sequence ID" value="NZ_BAABJG010000011.1"/>
</dbReference>
<protein>
    <recommendedName>
        <fullName evidence="3">Rho termination factor N-terminal domain-containing protein</fullName>
    </recommendedName>
</protein>
<reference evidence="2" key="1">
    <citation type="journal article" date="2019" name="Int. J. Syst. Evol. Microbiol.">
        <title>The Global Catalogue of Microorganisms (GCM) 10K type strain sequencing project: providing services to taxonomists for standard genome sequencing and annotation.</title>
        <authorList>
            <consortium name="The Broad Institute Genomics Platform"/>
            <consortium name="The Broad Institute Genome Sequencing Center for Infectious Disease"/>
            <person name="Wu L."/>
            <person name="Ma J."/>
        </authorList>
    </citation>
    <scope>NUCLEOTIDE SEQUENCE [LARGE SCALE GENOMIC DNA]</scope>
    <source>
        <strain evidence="2">CCUG 53270</strain>
    </source>
</reference>
<evidence type="ECO:0000313" key="2">
    <source>
        <dbReference type="Proteomes" id="UP001597180"/>
    </source>
</evidence>
<evidence type="ECO:0008006" key="3">
    <source>
        <dbReference type="Google" id="ProtNLM"/>
    </source>
</evidence>
<dbReference type="EMBL" id="JBHTLU010000005">
    <property type="protein sequence ID" value="MFD1218722.1"/>
    <property type="molecule type" value="Genomic_DNA"/>
</dbReference>
<keyword evidence="2" id="KW-1185">Reference proteome</keyword>
<gene>
    <name evidence="1" type="ORF">ACFQ4B_01210</name>
</gene>
<organism evidence="1 2">
    <name type="scientific">Paenibacillus vulneris</name>
    <dbReference type="NCBI Taxonomy" id="1133364"/>
    <lineage>
        <taxon>Bacteria</taxon>
        <taxon>Bacillati</taxon>
        <taxon>Bacillota</taxon>
        <taxon>Bacilli</taxon>
        <taxon>Bacillales</taxon>
        <taxon>Paenibacillaceae</taxon>
        <taxon>Paenibacillus</taxon>
    </lineage>
</organism>
<accession>A0ABW3UDL7</accession>